<evidence type="ECO:0000313" key="1">
    <source>
        <dbReference type="EMBL" id="CAD7411499.1"/>
    </source>
</evidence>
<accession>A0A7R9DE48</accession>
<name>A0A7R9DE48_TIMPO</name>
<gene>
    <name evidence="1" type="ORF">TPSB3V08_LOCUS7916</name>
</gene>
<reference evidence="1" key="1">
    <citation type="submission" date="2020-11" db="EMBL/GenBank/DDBJ databases">
        <authorList>
            <person name="Tran Van P."/>
        </authorList>
    </citation>
    <scope>NUCLEOTIDE SEQUENCE</scope>
</reference>
<protein>
    <submittedName>
        <fullName evidence="1">Uncharacterized protein</fullName>
    </submittedName>
</protein>
<proteinExistence type="predicted"/>
<organism evidence="1">
    <name type="scientific">Timema poppense</name>
    <name type="common">Walking stick</name>
    <dbReference type="NCBI Taxonomy" id="170557"/>
    <lineage>
        <taxon>Eukaryota</taxon>
        <taxon>Metazoa</taxon>
        <taxon>Ecdysozoa</taxon>
        <taxon>Arthropoda</taxon>
        <taxon>Hexapoda</taxon>
        <taxon>Insecta</taxon>
        <taxon>Pterygota</taxon>
        <taxon>Neoptera</taxon>
        <taxon>Polyneoptera</taxon>
        <taxon>Phasmatodea</taxon>
        <taxon>Timematodea</taxon>
        <taxon>Timematoidea</taxon>
        <taxon>Timematidae</taxon>
        <taxon>Timema</taxon>
    </lineage>
</organism>
<dbReference type="EMBL" id="OD005383">
    <property type="protein sequence ID" value="CAD7411499.1"/>
    <property type="molecule type" value="Genomic_DNA"/>
</dbReference>
<sequence>MHKISAHSSPLVREQKKTYAHFAHAPYGNSNEQAAICLVSHVSALTSPLPQPFRHDKQKKRQQEDKEHRVVLRQLVALQLPLCANNYYQPPVYRRLQELFPGRSCEDGLAADGGAEKAIRDYVAPATGLPPDRKREIPVQAESCCTSYQCEYPILGQSGPTKFHVMCVCMSHMCLLGDE</sequence>
<dbReference type="AlphaFoldDB" id="A0A7R9DE48"/>